<dbReference type="PATRIC" id="fig|540747.5.peg.667"/>
<dbReference type="Proteomes" id="UP000051401">
    <property type="component" value="Unassembled WGS sequence"/>
</dbReference>
<dbReference type="Proteomes" id="UP000325785">
    <property type="component" value="Chromosome"/>
</dbReference>
<feature type="domain" description="DnaJ homologue subfamily C member 28 conserved" evidence="1">
    <location>
        <begin position="5"/>
        <end position="40"/>
    </location>
</feature>
<reference evidence="3 5" key="2">
    <citation type="submission" date="2018-08" db="EMBL/GenBank/DDBJ databases">
        <title>Genetic Globetrotter - A new plasmid hitch-hiking vast phylogenetic and geographic distances.</title>
        <authorList>
            <person name="Vollmers J."/>
            <person name="Petersen J."/>
        </authorList>
    </citation>
    <scope>NUCLEOTIDE SEQUENCE [LARGE SCALE GENOMIC DNA]</scope>
    <source>
        <strain evidence="3 5">DSM 26383</strain>
    </source>
</reference>
<evidence type="ECO:0000313" key="2">
    <source>
        <dbReference type="EMBL" id="KRS19856.1"/>
    </source>
</evidence>
<gene>
    <name evidence="3" type="ORF">RIdsm_04614</name>
    <name evidence="2" type="ORF">XM52_03260</name>
</gene>
<dbReference type="Pfam" id="PF09350">
    <property type="entry name" value="DJC28_CD"/>
    <property type="match status" value="1"/>
</dbReference>
<dbReference type="EMBL" id="CP031598">
    <property type="protein sequence ID" value="QEW28775.1"/>
    <property type="molecule type" value="Genomic_DNA"/>
</dbReference>
<keyword evidence="4" id="KW-1185">Reference proteome</keyword>
<dbReference type="KEGG" id="rid:RIdsm_04614"/>
<dbReference type="STRING" id="540747.SAMN04488031_102888"/>
<evidence type="ECO:0000259" key="1">
    <source>
        <dbReference type="Pfam" id="PF09350"/>
    </source>
</evidence>
<dbReference type="RefSeq" id="WP_057813182.1">
    <property type="nucleotide sequence ID" value="NZ_CAXRJZ010000021.1"/>
</dbReference>
<protein>
    <recommendedName>
        <fullName evidence="1">DnaJ homologue subfamily C member 28 conserved domain-containing protein</fullName>
    </recommendedName>
</protein>
<dbReference type="OrthoDB" id="9798476at2"/>
<evidence type="ECO:0000313" key="4">
    <source>
        <dbReference type="Proteomes" id="UP000051401"/>
    </source>
</evidence>
<proteinExistence type="predicted"/>
<reference evidence="2 4" key="1">
    <citation type="submission" date="2015-04" db="EMBL/GenBank/DDBJ databases">
        <title>The draft genome sequence of Roseovarius indicus B108T.</title>
        <authorList>
            <person name="Li G."/>
            <person name="Lai Q."/>
            <person name="Shao Z."/>
            <person name="Yan P."/>
        </authorList>
    </citation>
    <scope>NUCLEOTIDE SEQUENCE [LARGE SCALE GENOMIC DNA]</scope>
    <source>
        <strain evidence="2 4">B108</strain>
    </source>
</reference>
<accession>A0A0T5PF61</accession>
<name>A0A0T5PF61_9RHOB</name>
<dbReference type="InterPro" id="IPR018961">
    <property type="entry name" value="DnaJ_homolog_subfam-C_membr-28"/>
</dbReference>
<sequence length="100" mass="11072">MFSSLIENAFRQAQENGDLDNLPGAGKPIAESSLTSDPFAHVYAESGTMTPLGEMQRKIEAAKQRLAGATDPEAKRKIQAEISELEMRKAVEMETWKRYG</sequence>
<organism evidence="2 4">
    <name type="scientific">Roseovarius indicus</name>
    <dbReference type="NCBI Taxonomy" id="540747"/>
    <lineage>
        <taxon>Bacteria</taxon>
        <taxon>Pseudomonadati</taxon>
        <taxon>Pseudomonadota</taxon>
        <taxon>Alphaproteobacteria</taxon>
        <taxon>Rhodobacterales</taxon>
        <taxon>Roseobacteraceae</taxon>
        <taxon>Roseovarius</taxon>
    </lineage>
</organism>
<evidence type="ECO:0000313" key="3">
    <source>
        <dbReference type="EMBL" id="QEW28775.1"/>
    </source>
</evidence>
<dbReference type="EMBL" id="LAXI01000001">
    <property type="protein sequence ID" value="KRS19856.1"/>
    <property type="molecule type" value="Genomic_DNA"/>
</dbReference>
<dbReference type="AlphaFoldDB" id="A0A0T5PF61"/>
<evidence type="ECO:0000313" key="5">
    <source>
        <dbReference type="Proteomes" id="UP000325785"/>
    </source>
</evidence>